<feature type="region of interest" description="Disordered" evidence="8">
    <location>
        <begin position="1"/>
        <end position="24"/>
    </location>
</feature>
<dbReference type="GO" id="GO:0005789">
    <property type="term" value="C:endoplasmic reticulum membrane"/>
    <property type="evidence" value="ECO:0007669"/>
    <property type="project" value="UniProtKB-SubCell"/>
</dbReference>
<evidence type="ECO:0000256" key="8">
    <source>
        <dbReference type="SAM" id="MobiDB-lite"/>
    </source>
</evidence>
<feature type="transmembrane region" description="Helical" evidence="9">
    <location>
        <begin position="62"/>
        <end position="86"/>
    </location>
</feature>
<keyword evidence="3 9" id="KW-0812">Transmembrane</keyword>
<organism evidence="10 11">
    <name type="scientific">Chanos chanos</name>
    <name type="common">Milkfish</name>
    <name type="synonym">Mugil chanos</name>
    <dbReference type="NCBI Taxonomy" id="29144"/>
    <lineage>
        <taxon>Eukaryota</taxon>
        <taxon>Metazoa</taxon>
        <taxon>Chordata</taxon>
        <taxon>Craniata</taxon>
        <taxon>Vertebrata</taxon>
        <taxon>Euteleostomi</taxon>
        <taxon>Actinopterygii</taxon>
        <taxon>Neopterygii</taxon>
        <taxon>Teleostei</taxon>
        <taxon>Ostariophysi</taxon>
        <taxon>Gonorynchiformes</taxon>
        <taxon>Chanidae</taxon>
        <taxon>Chanos</taxon>
    </lineage>
</organism>
<keyword evidence="6" id="KW-0443">Lipid metabolism</keyword>
<dbReference type="AlphaFoldDB" id="A0A6J2UPZ3"/>
<feature type="compositionally biased region" description="Acidic residues" evidence="8">
    <location>
        <begin position="355"/>
        <end position="373"/>
    </location>
</feature>
<gene>
    <name evidence="11" type="primary">LOC115804997</name>
</gene>
<dbReference type="Proteomes" id="UP000504632">
    <property type="component" value="Chromosome 2"/>
</dbReference>
<evidence type="ECO:0000256" key="1">
    <source>
        <dbReference type="ARBA" id="ARBA00004477"/>
    </source>
</evidence>
<dbReference type="Pfam" id="PF06775">
    <property type="entry name" value="Seipin"/>
    <property type="match status" value="1"/>
</dbReference>
<accession>A0A6J2UPZ3</accession>
<dbReference type="PANTHER" id="PTHR21212:SF0">
    <property type="entry name" value="SEIPIN"/>
    <property type="match status" value="1"/>
</dbReference>
<evidence type="ECO:0000256" key="9">
    <source>
        <dbReference type="SAM" id="Phobius"/>
    </source>
</evidence>
<keyword evidence="5 9" id="KW-1133">Transmembrane helix</keyword>
<dbReference type="GO" id="GO:0006629">
    <property type="term" value="P:lipid metabolic process"/>
    <property type="evidence" value="ECO:0007669"/>
    <property type="project" value="UniProtKB-KW"/>
</dbReference>
<dbReference type="InterPro" id="IPR009617">
    <property type="entry name" value="Seipin"/>
</dbReference>
<feature type="compositionally biased region" description="Polar residues" evidence="8">
    <location>
        <begin position="324"/>
        <end position="334"/>
    </location>
</feature>
<dbReference type="CDD" id="cd23995">
    <property type="entry name" value="Seipin_BSCL2_like"/>
    <property type="match status" value="1"/>
</dbReference>
<keyword evidence="4" id="KW-0256">Endoplasmic reticulum</keyword>
<evidence type="ECO:0000256" key="4">
    <source>
        <dbReference type="ARBA" id="ARBA00022824"/>
    </source>
</evidence>
<dbReference type="GeneID" id="115804997"/>
<dbReference type="RefSeq" id="XP_030621342.1">
    <property type="nucleotide sequence ID" value="XM_030765482.1"/>
</dbReference>
<comment type="subcellular location">
    <subcellularLocation>
        <location evidence="1">Endoplasmic reticulum membrane</location>
        <topology evidence="1">Multi-pass membrane protein</topology>
    </subcellularLocation>
</comment>
<proteinExistence type="predicted"/>
<evidence type="ECO:0000256" key="2">
    <source>
        <dbReference type="ARBA" id="ARBA00022064"/>
    </source>
</evidence>
<evidence type="ECO:0000256" key="7">
    <source>
        <dbReference type="ARBA" id="ARBA00023136"/>
    </source>
</evidence>
<keyword evidence="7 9" id="KW-0472">Membrane</keyword>
<feature type="region of interest" description="Disordered" evidence="8">
    <location>
        <begin position="298"/>
        <end position="379"/>
    </location>
</feature>
<dbReference type="PANTHER" id="PTHR21212">
    <property type="entry name" value="BERNARDINELLI-SEIP CONGENITAL LIPODYSTROPHY 2 HOMOLOG BSCL2 PROTEIN"/>
    <property type="match status" value="1"/>
</dbReference>
<name>A0A6J2UPZ3_CHACN</name>
<evidence type="ECO:0000256" key="3">
    <source>
        <dbReference type="ARBA" id="ARBA00022692"/>
    </source>
</evidence>
<keyword evidence="10" id="KW-1185">Reference proteome</keyword>
<sequence length="419" mass="47006">MGKGNNRSHDTIPKSDPRMEPADADVPTAEDLRVQIGETLLWVQDSVVQLYVRMKLRAVQSAVLLCVLLLLLWVATFLYGSFYYSFMPTPSFSTPVPFYLRTDCGHQVHSICPFPVANVSLLKDGKRQVMTYGQPYRISLAMEMPESPTNQELGMFLVKMSIYTHEGVIIDSAARSTMLHYRSSLLQTLGTLLFSPLLLSGASEQKQMVYVELYPAYRDNSYNPTVGAVIEVHSQHVQIYRAELYIHAHFTGIRYFLYNFPLMSAAVGVMSNFTFLSVLILLSYLQVTWGRLWPSSRVRGQTQHSPKGEESSAEVLDQSENHTHSQGNNTVTTETHLDSPILMDNNDVSNSNFGEMEDSIPGDTGEEEREMEESSNHSCQETISEAGVEDIALKHIPNTLFMPDSPKAHDEQTSTCLTS</sequence>
<dbReference type="GO" id="GO:0140042">
    <property type="term" value="P:lipid droplet formation"/>
    <property type="evidence" value="ECO:0007669"/>
    <property type="project" value="UniProtKB-ARBA"/>
</dbReference>
<dbReference type="OrthoDB" id="3990054at2759"/>
<evidence type="ECO:0000256" key="5">
    <source>
        <dbReference type="ARBA" id="ARBA00022989"/>
    </source>
</evidence>
<protein>
    <recommendedName>
        <fullName evidence="2">Seipin</fullName>
    </recommendedName>
</protein>
<evidence type="ECO:0000313" key="11">
    <source>
        <dbReference type="RefSeq" id="XP_030621342.1"/>
    </source>
</evidence>
<feature type="compositionally biased region" description="Basic and acidic residues" evidence="8">
    <location>
        <begin position="7"/>
        <end position="21"/>
    </location>
</feature>
<evidence type="ECO:0000313" key="10">
    <source>
        <dbReference type="Proteomes" id="UP000504632"/>
    </source>
</evidence>
<feature type="transmembrane region" description="Helical" evidence="9">
    <location>
        <begin position="262"/>
        <end position="285"/>
    </location>
</feature>
<dbReference type="InParanoid" id="A0A6J2UPZ3"/>
<reference evidence="11" key="1">
    <citation type="submission" date="2025-08" db="UniProtKB">
        <authorList>
            <consortium name="RefSeq"/>
        </authorList>
    </citation>
    <scope>IDENTIFICATION</scope>
</reference>
<evidence type="ECO:0000256" key="6">
    <source>
        <dbReference type="ARBA" id="ARBA00023098"/>
    </source>
</evidence>